<name>A0A4S8KF13_MUSBA</name>
<dbReference type="PANTHER" id="PTHR31963:SF16">
    <property type="entry name" value="OS06G0635200 PROTEIN"/>
    <property type="match status" value="1"/>
</dbReference>
<organism evidence="3 4">
    <name type="scientific">Musa balbisiana</name>
    <name type="common">Banana</name>
    <dbReference type="NCBI Taxonomy" id="52838"/>
    <lineage>
        <taxon>Eukaryota</taxon>
        <taxon>Viridiplantae</taxon>
        <taxon>Streptophyta</taxon>
        <taxon>Embryophyta</taxon>
        <taxon>Tracheophyta</taxon>
        <taxon>Spermatophyta</taxon>
        <taxon>Magnoliopsida</taxon>
        <taxon>Liliopsida</taxon>
        <taxon>Zingiberales</taxon>
        <taxon>Musaceae</taxon>
        <taxon>Musa</taxon>
    </lineage>
</organism>
<feature type="transmembrane region" description="Helical" evidence="2">
    <location>
        <begin position="167"/>
        <end position="195"/>
    </location>
</feature>
<dbReference type="InterPro" id="IPR021924">
    <property type="entry name" value="DUF3537"/>
</dbReference>
<dbReference type="Proteomes" id="UP000317650">
    <property type="component" value="Chromosome 4"/>
</dbReference>
<feature type="compositionally biased region" description="Acidic residues" evidence="1">
    <location>
        <begin position="278"/>
        <end position="290"/>
    </location>
</feature>
<evidence type="ECO:0000313" key="4">
    <source>
        <dbReference type="Proteomes" id="UP000317650"/>
    </source>
</evidence>
<keyword evidence="2" id="KW-0812">Transmembrane</keyword>
<feature type="transmembrane region" description="Helical" evidence="2">
    <location>
        <begin position="77"/>
        <end position="97"/>
    </location>
</feature>
<dbReference type="EMBL" id="PYDT01000001">
    <property type="protein sequence ID" value="THU73860.1"/>
    <property type="molecule type" value="Genomic_DNA"/>
</dbReference>
<sequence length="341" mass="38368">MARGQAAPLLPARKSGCDDGDDELRGLQSCLRWMCHDQSDAALAVVSWVAFFVLAVAVPAVSHFVLSYRSDRRPYDLVVQLSLSAAATLSFLTLSAATRLYGLRRFLLVDKLPGQSPRVRVAYTAQLRRSFRLLALFVTPCFVAEVAYKSWWYAFSADRIPFLGNPVATGCVACALELASWIYRTASFFVVCVMFRSICHLQILRLQEFAAVFQEESEVMVVLKEHLRVRRQLRVISHRFRGFILLGLIMVTASQFAAVLVTTRPHSDDSLFNTGELADSDEEEGSEEDELEGTKIVQSHAHTISFQKRQALVTYLENNRAGITIFGFTVDRSWLHTKHLK</sequence>
<feature type="transmembrane region" description="Helical" evidence="2">
    <location>
        <begin position="41"/>
        <end position="65"/>
    </location>
</feature>
<evidence type="ECO:0000313" key="3">
    <source>
        <dbReference type="EMBL" id="THU73860.1"/>
    </source>
</evidence>
<proteinExistence type="predicted"/>
<evidence type="ECO:0000256" key="1">
    <source>
        <dbReference type="SAM" id="MobiDB-lite"/>
    </source>
</evidence>
<evidence type="ECO:0000256" key="2">
    <source>
        <dbReference type="SAM" id="Phobius"/>
    </source>
</evidence>
<feature type="transmembrane region" description="Helical" evidence="2">
    <location>
        <begin position="240"/>
        <end position="261"/>
    </location>
</feature>
<gene>
    <name evidence="3" type="ORF">C4D60_Mb04t27300</name>
</gene>
<keyword evidence="2" id="KW-1133">Transmembrane helix</keyword>
<feature type="transmembrane region" description="Helical" evidence="2">
    <location>
        <begin position="133"/>
        <end position="155"/>
    </location>
</feature>
<feature type="region of interest" description="Disordered" evidence="1">
    <location>
        <begin position="271"/>
        <end position="290"/>
    </location>
</feature>
<reference evidence="3 4" key="1">
    <citation type="journal article" date="2019" name="Nat. Plants">
        <title>Genome sequencing of Musa balbisiana reveals subgenome evolution and function divergence in polyploid bananas.</title>
        <authorList>
            <person name="Yao X."/>
        </authorList>
    </citation>
    <scope>NUCLEOTIDE SEQUENCE [LARGE SCALE GENOMIC DNA]</scope>
    <source>
        <strain evidence="4">cv. DH-PKW</strain>
        <tissue evidence="3">Leaves</tissue>
    </source>
</reference>
<dbReference type="PANTHER" id="PTHR31963">
    <property type="entry name" value="RAS GUANINE NUCLEOTIDE EXCHANGE FACTOR K"/>
    <property type="match status" value="1"/>
</dbReference>
<keyword evidence="4" id="KW-1185">Reference proteome</keyword>
<protein>
    <submittedName>
        <fullName evidence="3">Uncharacterized protein</fullName>
    </submittedName>
</protein>
<dbReference type="Pfam" id="PF12056">
    <property type="entry name" value="DUF3537"/>
    <property type="match status" value="2"/>
</dbReference>
<accession>A0A4S8KF13</accession>
<dbReference type="AlphaFoldDB" id="A0A4S8KF13"/>
<dbReference type="STRING" id="52838.A0A4S8KF13"/>
<comment type="caution">
    <text evidence="3">The sequence shown here is derived from an EMBL/GenBank/DDBJ whole genome shotgun (WGS) entry which is preliminary data.</text>
</comment>
<keyword evidence="2" id="KW-0472">Membrane</keyword>